<dbReference type="EMBL" id="CM023473">
    <property type="protein sequence ID" value="KAH7953439.1"/>
    <property type="molecule type" value="Genomic_DNA"/>
</dbReference>
<name>A0ACB8CWD0_DERSI</name>
<gene>
    <name evidence="1" type="ORF">HPB49_008553</name>
</gene>
<evidence type="ECO:0000313" key="2">
    <source>
        <dbReference type="Proteomes" id="UP000821865"/>
    </source>
</evidence>
<sequence length="167" mass="18522">MNNCGRYRDALVELTGRFLAAAETLRSSSFNFLSGRSTVYVLSPKYASPFGTSSGRFTSHGRQLQVAREFEDKWDKPHYLGAIDGKHVNVECPANFGSRDRKYKKSVQQVAARIERRQVQAKADNIGRIVSACVVLHNFLLKESPDSKAMYCPPGTTDTEDSNGKAA</sequence>
<comment type="caution">
    <text evidence="1">The sequence shown here is derived from an EMBL/GenBank/DDBJ whole genome shotgun (WGS) entry which is preliminary data.</text>
</comment>
<keyword evidence="2" id="KW-1185">Reference proteome</keyword>
<accession>A0ACB8CWD0</accession>
<dbReference type="Proteomes" id="UP000821865">
    <property type="component" value="Chromosome 4"/>
</dbReference>
<evidence type="ECO:0000313" key="1">
    <source>
        <dbReference type="EMBL" id="KAH7953439.1"/>
    </source>
</evidence>
<reference evidence="1" key="1">
    <citation type="submission" date="2020-05" db="EMBL/GenBank/DDBJ databases">
        <title>Large-scale comparative analyses of tick genomes elucidate their genetic diversity and vector capacities.</title>
        <authorList>
            <person name="Jia N."/>
            <person name="Wang J."/>
            <person name="Shi W."/>
            <person name="Du L."/>
            <person name="Sun Y."/>
            <person name="Zhan W."/>
            <person name="Jiang J."/>
            <person name="Wang Q."/>
            <person name="Zhang B."/>
            <person name="Ji P."/>
            <person name="Sakyi L.B."/>
            <person name="Cui X."/>
            <person name="Yuan T."/>
            <person name="Jiang B."/>
            <person name="Yang W."/>
            <person name="Lam T.T.-Y."/>
            <person name="Chang Q."/>
            <person name="Ding S."/>
            <person name="Wang X."/>
            <person name="Zhu J."/>
            <person name="Ruan X."/>
            <person name="Zhao L."/>
            <person name="Wei J."/>
            <person name="Que T."/>
            <person name="Du C."/>
            <person name="Cheng J."/>
            <person name="Dai P."/>
            <person name="Han X."/>
            <person name="Huang E."/>
            <person name="Gao Y."/>
            <person name="Liu J."/>
            <person name="Shao H."/>
            <person name="Ye R."/>
            <person name="Li L."/>
            <person name="Wei W."/>
            <person name="Wang X."/>
            <person name="Wang C."/>
            <person name="Yang T."/>
            <person name="Huo Q."/>
            <person name="Li W."/>
            <person name="Guo W."/>
            <person name="Chen H."/>
            <person name="Zhou L."/>
            <person name="Ni X."/>
            <person name="Tian J."/>
            <person name="Zhou Y."/>
            <person name="Sheng Y."/>
            <person name="Liu T."/>
            <person name="Pan Y."/>
            <person name="Xia L."/>
            <person name="Li J."/>
            <person name="Zhao F."/>
            <person name="Cao W."/>
        </authorList>
    </citation>
    <scope>NUCLEOTIDE SEQUENCE</scope>
    <source>
        <strain evidence="1">Dsil-2018</strain>
    </source>
</reference>
<organism evidence="1 2">
    <name type="scientific">Dermacentor silvarum</name>
    <name type="common">Tick</name>
    <dbReference type="NCBI Taxonomy" id="543639"/>
    <lineage>
        <taxon>Eukaryota</taxon>
        <taxon>Metazoa</taxon>
        <taxon>Ecdysozoa</taxon>
        <taxon>Arthropoda</taxon>
        <taxon>Chelicerata</taxon>
        <taxon>Arachnida</taxon>
        <taxon>Acari</taxon>
        <taxon>Parasitiformes</taxon>
        <taxon>Ixodida</taxon>
        <taxon>Ixodoidea</taxon>
        <taxon>Ixodidae</taxon>
        <taxon>Rhipicephalinae</taxon>
        <taxon>Dermacentor</taxon>
    </lineage>
</organism>
<protein>
    <submittedName>
        <fullName evidence="1">Uncharacterized protein</fullName>
    </submittedName>
</protein>
<proteinExistence type="predicted"/>